<accession>A0A9E7PPK5</accession>
<reference evidence="2" key="1">
    <citation type="submission" date="2022-04" db="EMBL/GenBank/DDBJ databases">
        <title>Complete genome of Methanoplanus endosymbiosus DSM 3599.</title>
        <authorList>
            <person name="Chen S.-C."/>
            <person name="You Y.-T."/>
            <person name="Zhou Y.-Z."/>
            <person name="Lai M.-C."/>
        </authorList>
    </citation>
    <scope>NUCLEOTIDE SEQUENCE</scope>
    <source>
        <strain evidence="2">DSM 3599</strain>
    </source>
</reference>
<proteinExistence type="predicted"/>
<keyword evidence="3" id="KW-1185">Reference proteome</keyword>
<keyword evidence="1" id="KW-0472">Membrane</keyword>
<feature type="transmembrane region" description="Helical" evidence="1">
    <location>
        <begin position="12"/>
        <end position="36"/>
    </location>
</feature>
<dbReference type="KEGG" id="mend:L6E24_07795"/>
<keyword evidence="1" id="KW-0812">Transmembrane</keyword>
<sequence length="396" mass="44788">MAVPDYHRKITIAALTVIPVLVMVMAFIFIFLPFYAVNGCPDVNLSPVQKEDNSSWNIAVVQGGHHQTYPVYLKNFAAGIAEYGWIEGYFTEDTVNLNSTPAVLDYITENCRSDYLNFRKEHYFSSEWNNTLRAGNLKDLKSLSDDGEIDLVIALGTWAGTDCKSLSADIPVIVMGSVNPAATGIVPDSGVYLPGNIYTVYDSDFYYDQFRLYYYIFRFETIGIAYDNSTPESRSYSHIEDLRRFSDDYGVEIIEYYTVDDHPDIEMSRRSVYDAYKYLAPVTDALIITTQNGVSPLNAEEFLKPLTENRVPSFAVDDPELVRYGVLMSFAEPDYEYLGRRYSDAFSRILNGCEISNLSAEYRRDSSIIINLKTAEEIGFEVPPGLIEASDVIYTD</sequence>
<dbReference type="EMBL" id="CP096115">
    <property type="protein sequence ID" value="UUX91282.1"/>
    <property type="molecule type" value="Genomic_DNA"/>
</dbReference>
<evidence type="ECO:0000256" key="1">
    <source>
        <dbReference type="SAM" id="Phobius"/>
    </source>
</evidence>
<dbReference type="Gene3D" id="3.40.50.2300">
    <property type="match status" value="2"/>
</dbReference>
<evidence type="ECO:0008006" key="4">
    <source>
        <dbReference type="Google" id="ProtNLM"/>
    </source>
</evidence>
<dbReference type="AlphaFoldDB" id="A0A9E7PPK5"/>
<protein>
    <recommendedName>
        <fullName evidence="4">ABC transporter substrate-binding protein</fullName>
    </recommendedName>
</protein>
<dbReference type="Proteomes" id="UP001060368">
    <property type="component" value="Chromosome"/>
</dbReference>
<name>A0A9E7PPK5_9EURY</name>
<gene>
    <name evidence="2" type="ORF">L6E24_07795</name>
</gene>
<organism evidence="2 3">
    <name type="scientific">Methanoplanus endosymbiosus</name>
    <dbReference type="NCBI Taxonomy" id="33865"/>
    <lineage>
        <taxon>Archaea</taxon>
        <taxon>Methanobacteriati</taxon>
        <taxon>Methanobacteriota</taxon>
        <taxon>Stenosarchaea group</taxon>
        <taxon>Methanomicrobia</taxon>
        <taxon>Methanomicrobiales</taxon>
        <taxon>Methanomicrobiaceae</taxon>
        <taxon>Methanoplanus</taxon>
    </lineage>
</organism>
<keyword evidence="1" id="KW-1133">Transmembrane helix</keyword>
<dbReference type="PANTHER" id="PTHR35271">
    <property type="entry name" value="ABC TRANSPORTER, SUBSTRATE-BINDING LIPOPROTEIN-RELATED"/>
    <property type="match status" value="1"/>
</dbReference>
<evidence type="ECO:0000313" key="2">
    <source>
        <dbReference type="EMBL" id="UUX91282.1"/>
    </source>
</evidence>
<dbReference type="InterPro" id="IPR007487">
    <property type="entry name" value="ABC_transpt-TYRBP-like"/>
</dbReference>
<evidence type="ECO:0000313" key="3">
    <source>
        <dbReference type="Proteomes" id="UP001060368"/>
    </source>
</evidence>
<dbReference type="PANTHER" id="PTHR35271:SF1">
    <property type="entry name" value="ABC TRANSPORTER, SUBSTRATE-BINDING LIPOPROTEIN"/>
    <property type="match status" value="1"/>
</dbReference>
<dbReference type="GeneID" id="74307594"/>
<dbReference type="Pfam" id="PF04392">
    <property type="entry name" value="ABC_sub_bind"/>
    <property type="match status" value="1"/>
</dbReference>
<dbReference type="RefSeq" id="WP_257741436.1">
    <property type="nucleotide sequence ID" value="NZ_CP096115.1"/>
</dbReference>